<name>A0AAV8UJU3_9RHOD</name>
<organism evidence="2 3">
    <name type="scientific">Rhodosorus marinus</name>
    <dbReference type="NCBI Taxonomy" id="101924"/>
    <lineage>
        <taxon>Eukaryota</taxon>
        <taxon>Rhodophyta</taxon>
        <taxon>Stylonematophyceae</taxon>
        <taxon>Stylonematales</taxon>
        <taxon>Stylonemataceae</taxon>
        <taxon>Rhodosorus</taxon>
    </lineage>
</organism>
<dbReference type="EMBL" id="JAMWBK010000010">
    <property type="protein sequence ID" value="KAJ8901843.1"/>
    <property type="molecule type" value="Genomic_DNA"/>
</dbReference>
<reference evidence="2 3" key="1">
    <citation type="journal article" date="2023" name="Nat. Commun.">
        <title>Origin of minicircular mitochondrial genomes in red algae.</title>
        <authorList>
            <person name="Lee Y."/>
            <person name="Cho C.H."/>
            <person name="Lee Y.M."/>
            <person name="Park S.I."/>
            <person name="Yang J.H."/>
            <person name="West J.A."/>
            <person name="Bhattacharya D."/>
            <person name="Yoon H.S."/>
        </authorList>
    </citation>
    <scope>NUCLEOTIDE SEQUENCE [LARGE SCALE GENOMIC DNA]</scope>
    <source>
        <strain evidence="2 3">CCMP1338</strain>
        <tissue evidence="2">Whole cell</tissue>
    </source>
</reference>
<feature type="transmembrane region" description="Helical" evidence="1">
    <location>
        <begin position="277"/>
        <end position="298"/>
    </location>
</feature>
<feature type="transmembrane region" description="Helical" evidence="1">
    <location>
        <begin position="20"/>
        <end position="44"/>
    </location>
</feature>
<evidence type="ECO:0008006" key="4">
    <source>
        <dbReference type="Google" id="ProtNLM"/>
    </source>
</evidence>
<comment type="caution">
    <text evidence="2">The sequence shown here is derived from an EMBL/GenBank/DDBJ whole genome shotgun (WGS) entry which is preliminary data.</text>
</comment>
<sequence length="372" mass="42815">MDSRPVHNELHVRSLVWRVLGGQVLGFLEVLYFFIGVGLLGMLISQHVSFVKYGACDAEVAEAITALSGEAQILELRVNRNLSKAEKRGEDGRIEDSTAFRFSTDRRLLLVPREQISGSQIGLHEVVIEPDSQCFGSFASKSLIKYVLGHEVILLNVFRRAVEKEKMRGYLYGYSDHKLYPLEPPADNNWWSVYRGKFAACVTSLFLMHTMSGLITFSLRHIQVRILKLSVDLRAYMLSQISCSALEVIVHYALDAIVFVPIITGVLYFLREFFEDLFFSFMVVLVAWMREVVLLVNARHWANEKRLQQLLSAYFFTFHLYFFCFPMGYSWLALFTCTLFMQHAVIMTWNRSIRRHSIYASNVNALSPLHLL</sequence>
<evidence type="ECO:0000256" key="1">
    <source>
        <dbReference type="SAM" id="Phobius"/>
    </source>
</evidence>
<keyword evidence="1" id="KW-0472">Membrane</keyword>
<accession>A0AAV8UJU3</accession>
<dbReference type="InterPro" id="IPR019144">
    <property type="entry name" value="Membralin"/>
</dbReference>
<keyword evidence="1" id="KW-1133">Transmembrane helix</keyword>
<feature type="transmembrane region" description="Helical" evidence="1">
    <location>
        <begin position="318"/>
        <end position="341"/>
    </location>
</feature>
<proteinExistence type="predicted"/>
<evidence type="ECO:0000313" key="2">
    <source>
        <dbReference type="EMBL" id="KAJ8901843.1"/>
    </source>
</evidence>
<dbReference type="GO" id="GO:0005783">
    <property type="term" value="C:endoplasmic reticulum"/>
    <property type="evidence" value="ECO:0007669"/>
    <property type="project" value="TreeGrafter"/>
</dbReference>
<protein>
    <recommendedName>
        <fullName evidence="4">TLC domain-containing protein</fullName>
    </recommendedName>
</protein>
<dbReference type="AlphaFoldDB" id="A0AAV8UJU3"/>
<keyword evidence="3" id="KW-1185">Reference proteome</keyword>
<feature type="transmembrane region" description="Helical" evidence="1">
    <location>
        <begin position="249"/>
        <end position="270"/>
    </location>
</feature>
<keyword evidence="1" id="KW-0812">Transmembrane</keyword>
<dbReference type="Pfam" id="PF09746">
    <property type="entry name" value="Membralin"/>
    <property type="match status" value="1"/>
</dbReference>
<dbReference type="GO" id="GO:0034976">
    <property type="term" value="P:response to endoplasmic reticulum stress"/>
    <property type="evidence" value="ECO:0007669"/>
    <property type="project" value="TreeGrafter"/>
</dbReference>
<dbReference type="PANTHER" id="PTHR21650:SF4">
    <property type="entry name" value="MEMBRALIN"/>
    <property type="match status" value="1"/>
</dbReference>
<evidence type="ECO:0000313" key="3">
    <source>
        <dbReference type="Proteomes" id="UP001157974"/>
    </source>
</evidence>
<dbReference type="PANTHER" id="PTHR21650">
    <property type="entry name" value="MEMBRALIN/KINETOCHORE PROTEIN NUF2"/>
    <property type="match status" value="1"/>
</dbReference>
<dbReference type="Proteomes" id="UP001157974">
    <property type="component" value="Unassembled WGS sequence"/>
</dbReference>
<feature type="transmembrane region" description="Helical" evidence="1">
    <location>
        <begin position="198"/>
        <end position="219"/>
    </location>
</feature>
<gene>
    <name evidence="2" type="ORF">NDN08_004048</name>
</gene>
<dbReference type="GO" id="GO:1904294">
    <property type="term" value="P:positive regulation of ERAD pathway"/>
    <property type="evidence" value="ECO:0007669"/>
    <property type="project" value="TreeGrafter"/>
</dbReference>